<keyword evidence="6" id="KW-1185">Reference proteome</keyword>
<evidence type="ECO:0000313" key="5">
    <source>
        <dbReference type="EMBL" id="MFD0933249.1"/>
    </source>
</evidence>
<protein>
    <submittedName>
        <fullName evidence="5">PAS domain-containing protein</fullName>
    </submittedName>
</protein>
<evidence type="ECO:0000313" key="6">
    <source>
        <dbReference type="Proteomes" id="UP001597049"/>
    </source>
</evidence>
<sequence>MKRGPLLSWDIYSEYFFKLIKTLRKKQEVERLNKFQSKYHWDFQIEETLFKNEYKAIVITDKNQNIIWVNDGFKDMTGYSLSFLKNKSPRILQGEKTSKEALQYIRTQISQECVCETSMVNYRKDGSEYMCEIKIFPIQNKNNSVEHYIALENESLLN</sequence>
<evidence type="ECO:0000256" key="1">
    <source>
        <dbReference type="ARBA" id="ARBA00022630"/>
    </source>
</evidence>
<feature type="domain" description="PAS" evidence="4">
    <location>
        <begin position="56"/>
        <end position="150"/>
    </location>
</feature>
<dbReference type="InterPro" id="IPR035965">
    <property type="entry name" value="PAS-like_dom_sf"/>
</dbReference>
<keyword evidence="1" id="KW-0285">Flavoprotein</keyword>
<dbReference type="Pfam" id="PF13426">
    <property type="entry name" value="PAS_9"/>
    <property type="match status" value="1"/>
</dbReference>
<dbReference type="Gene3D" id="3.30.450.20">
    <property type="entry name" value="PAS domain"/>
    <property type="match status" value="1"/>
</dbReference>
<gene>
    <name evidence="5" type="ORF">ACFQ0R_11635</name>
</gene>
<dbReference type="PANTHER" id="PTHR47429">
    <property type="entry name" value="PROTEIN TWIN LOV 1"/>
    <property type="match status" value="1"/>
</dbReference>
<evidence type="ECO:0000256" key="2">
    <source>
        <dbReference type="ARBA" id="ARBA00022643"/>
    </source>
</evidence>
<name>A0ABW3GRJ2_9FLAO</name>
<reference evidence="6" key="1">
    <citation type="journal article" date="2019" name="Int. J. Syst. Evol. Microbiol.">
        <title>The Global Catalogue of Microorganisms (GCM) 10K type strain sequencing project: providing services to taxonomists for standard genome sequencing and annotation.</title>
        <authorList>
            <consortium name="The Broad Institute Genomics Platform"/>
            <consortium name="The Broad Institute Genome Sequencing Center for Infectious Disease"/>
            <person name="Wu L."/>
            <person name="Ma J."/>
        </authorList>
    </citation>
    <scope>NUCLEOTIDE SEQUENCE [LARGE SCALE GENOMIC DNA]</scope>
    <source>
        <strain evidence="6">CCUG 56752</strain>
    </source>
</reference>
<dbReference type="Proteomes" id="UP001597049">
    <property type="component" value="Unassembled WGS sequence"/>
</dbReference>
<keyword evidence="2" id="KW-0288">FMN</keyword>
<dbReference type="RefSeq" id="WP_379658552.1">
    <property type="nucleotide sequence ID" value="NZ_JBHTIV010000013.1"/>
</dbReference>
<dbReference type="NCBIfam" id="TIGR00229">
    <property type="entry name" value="sensory_box"/>
    <property type="match status" value="1"/>
</dbReference>
<dbReference type="EMBL" id="JBHTIV010000013">
    <property type="protein sequence ID" value="MFD0933249.1"/>
    <property type="molecule type" value="Genomic_DNA"/>
</dbReference>
<dbReference type="PANTHER" id="PTHR47429:SF2">
    <property type="entry name" value="PROTEIN TWIN LOV 1"/>
    <property type="match status" value="1"/>
</dbReference>
<dbReference type="CDD" id="cd00130">
    <property type="entry name" value="PAS"/>
    <property type="match status" value="1"/>
</dbReference>
<keyword evidence="3" id="KW-0157">Chromophore</keyword>
<dbReference type="SUPFAM" id="SSF55785">
    <property type="entry name" value="PYP-like sensor domain (PAS domain)"/>
    <property type="match status" value="1"/>
</dbReference>
<comment type="caution">
    <text evidence="5">The sequence shown here is derived from an EMBL/GenBank/DDBJ whole genome shotgun (WGS) entry which is preliminary data.</text>
</comment>
<evidence type="ECO:0000259" key="4">
    <source>
        <dbReference type="Pfam" id="PF13426"/>
    </source>
</evidence>
<organism evidence="5 6">
    <name type="scientific">Psychroflexus salinarum</name>
    <dbReference type="NCBI Taxonomy" id="546024"/>
    <lineage>
        <taxon>Bacteria</taxon>
        <taxon>Pseudomonadati</taxon>
        <taxon>Bacteroidota</taxon>
        <taxon>Flavobacteriia</taxon>
        <taxon>Flavobacteriales</taxon>
        <taxon>Flavobacteriaceae</taxon>
        <taxon>Psychroflexus</taxon>
    </lineage>
</organism>
<accession>A0ABW3GRJ2</accession>
<evidence type="ECO:0000256" key="3">
    <source>
        <dbReference type="ARBA" id="ARBA00022991"/>
    </source>
</evidence>
<proteinExistence type="predicted"/>
<dbReference type="InterPro" id="IPR000014">
    <property type="entry name" value="PAS"/>
</dbReference>